<dbReference type="STRING" id="796937.HMPREF9630_00861"/>
<evidence type="ECO:0000313" key="9">
    <source>
        <dbReference type="Proteomes" id="UP000017818"/>
    </source>
</evidence>
<accession>G9WZF2</accession>
<dbReference type="Proteomes" id="UP000003379">
    <property type="component" value="Unassembled WGS sequence"/>
</dbReference>
<keyword evidence="7" id="KW-1185">Reference proteome</keyword>
<protein>
    <submittedName>
        <fullName evidence="2">Glutaredoxin-like protein, YruB-family</fullName>
    </submittedName>
    <submittedName>
        <fullName evidence="5">YruB family protein</fullName>
    </submittedName>
</protein>
<dbReference type="OrthoDB" id="9795531at2"/>
<dbReference type="PATRIC" id="fig|796937.3.peg.751"/>
<comment type="caution">
    <text evidence="4">The sequence shown here is derived from an EMBL/GenBank/DDBJ whole genome shotgun (WGS) entry which is preliminary data.</text>
</comment>
<dbReference type="Proteomes" id="UP000006437">
    <property type="component" value="Unassembled WGS sequence"/>
</dbReference>
<evidence type="ECO:0000313" key="6">
    <source>
        <dbReference type="Proteomes" id="UP000003379"/>
    </source>
</evidence>
<name>G9WZF2_9FIRM</name>
<evidence type="ECO:0000313" key="2">
    <source>
        <dbReference type="EMBL" id="EHL14818.1"/>
    </source>
</evidence>
<dbReference type="InterPro" id="IPR051548">
    <property type="entry name" value="Grx-like_ET"/>
</dbReference>
<dbReference type="Proteomes" id="UP000005244">
    <property type="component" value="Unassembled WGS sequence"/>
</dbReference>
<reference evidence="5 7" key="4">
    <citation type="submission" date="2012-07" db="EMBL/GenBank/DDBJ databases">
        <authorList>
            <person name="Durkin A.S."/>
            <person name="McCorrison J."/>
            <person name="Torralba M."/>
            <person name="Gillis M."/>
            <person name="Methe B."/>
            <person name="Sutton G."/>
            <person name="Nelson K.E."/>
        </authorList>
    </citation>
    <scope>NUCLEOTIDE SEQUENCE [LARGE SCALE GENOMIC DNA]</scope>
    <source>
        <strain evidence="5 7">OBRC8</strain>
    </source>
</reference>
<dbReference type="AlphaFoldDB" id="G9WZF2"/>
<dbReference type="EMBL" id="AFZG01000085">
    <property type="protein sequence ID" value="EHL15814.1"/>
    <property type="molecule type" value="Genomic_DNA"/>
</dbReference>
<dbReference type="HOGENOM" id="CLU_026126_9_3_9"/>
<dbReference type="BioCyc" id="EBAC796937-HMP:GMGH-1558-MONOMER"/>
<evidence type="ECO:0000313" key="5">
    <source>
        <dbReference type="EMBL" id="EJU22880.1"/>
    </source>
</evidence>
<evidence type="ECO:0000259" key="1">
    <source>
        <dbReference type="Pfam" id="PF00462"/>
    </source>
</evidence>
<dbReference type="PROSITE" id="PS51354">
    <property type="entry name" value="GLUTAREDOXIN_2"/>
    <property type="match status" value="1"/>
</dbReference>
<feature type="domain" description="Glutaredoxin" evidence="1">
    <location>
        <begin position="4"/>
        <end position="61"/>
    </location>
</feature>
<accession>J6HCQ6</accession>
<dbReference type="PANTHER" id="PTHR34386">
    <property type="entry name" value="GLUTAREDOXIN"/>
    <property type="match status" value="1"/>
</dbReference>
<proteinExistence type="predicted"/>
<dbReference type="EMBL" id="AFZF02000004">
    <property type="protein sequence ID" value="EHL14818.1"/>
    <property type="molecule type" value="Genomic_DNA"/>
</dbReference>
<organism evidence="4 8">
    <name type="scientific">Peptoanaerobacter stomatis</name>
    <dbReference type="NCBI Taxonomy" id="796937"/>
    <lineage>
        <taxon>Bacteria</taxon>
        <taxon>Bacillati</taxon>
        <taxon>Bacillota</taxon>
        <taxon>Clostridia</taxon>
        <taxon>Peptostreptococcales</taxon>
        <taxon>Filifactoraceae</taxon>
        <taxon>Peptoanaerobacter</taxon>
    </lineage>
</organism>
<dbReference type="GO" id="GO:0009055">
    <property type="term" value="F:electron transfer activity"/>
    <property type="evidence" value="ECO:0007669"/>
    <property type="project" value="TreeGrafter"/>
</dbReference>
<dbReference type="PANTHER" id="PTHR34386:SF1">
    <property type="entry name" value="GLUTAREDOXIN-LIKE PROTEIN NRDH"/>
    <property type="match status" value="1"/>
</dbReference>
<evidence type="ECO:0000313" key="3">
    <source>
        <dbReference type="EMBL" id="EHL15814.1"/>
    </source>
</evidence>
<dbReference type="Proteomes" id="UP000017818">
    <property type="component" value="Unassembled WGS sequence"/>
</dbReference>
<dbReference type="RefSeq" id="WP_009525782.1">
    <property type="nucleotide sequence ID" value="NZ_ALNK01000018.1"/>
</dbReference>
<accession>V9HNT3</accession>
<evidence type="ECO:0000313" key="8">
    <source>
        <dbReference type="Proteomes" id="UP000006437"/>
    </source>
</evidence>
<gene>
    <name evidence="5" type="ORF">HMPREF1143_0974</name>
    <name evidence="3" type="ORF">HMPREF9628_00737</name>
    <name evidence="4" type="ORF">HMPREF9629_01553</name>
    <name evidence="2" type="ORF">HMPREF9630_00861</name>
</gene>
<reference evidence="4 8" key="1">
    <citation type="submission" date="2011-08" db="EMBL/GenBank/DDBJ databases">
        <title>The Genome Sequence of Eubacteriaceae bacterium ACC19a.</title>
        <authorList>
            <consortium name="The Broad Institute Genome Sequencing Platform"/>
            <person name="Earl A."/>
            <person name="Ward D."/>
            <person name="Feldgarden M."/>
            <person name="Gevers D."/>
            <person name="Sizova M."/>
            <person name="Hazen A."/>
            <person name="Epstein S."/>
            <person name="Young S.K."/>
            <person name="Zeng Q."/>
            <person name="Gargeya S."/>
            <person name="Fitzgerald M."/>
            <person name="Haas B."/>
            <person name="Abouelleil A."/>
            <person name="Alvarado L."/>
            <person name="Arachchi H.M."/>
            <person name="Berlin A."/>
            <person name="Brown A."/>
            <person name="Chapman S.B."/>
            <person name="Chen Z."/>
            <person name="Dunbar C."/>
            <person name="Freedman E."/>
            <person name="Gearin G."/>
            <person name="Gellesch M."/>
            <person name="Goldberg J."/>
            <person name="Griggs A."/>
            <person name="Gujja S."/>
            <person name="Heiman D."/>
            <person name="Howarth C."/>
            <person name="Larson L."/>
            <person name="Lui A."/>
            <person name="MacDonald P.J.P."/>
            <person name="Montmayeur A."/>
            <person name="Murphy C."/>
            <person name="Neiman D."/>
            <person name="Pearson M."/>
            <person name="Priest M."/>
            <person name="Roberts A."/>
            <person name="Saif S."/>
            <person name="Shea T."/>
            <person name="Shenoy N."/>
            <person name="Sisk P."/>
            <person name="Stolte C."/>
            <person name="Sykes S."/>
            <person name="Wortman J."/>
            <person name="Nusbaum C."/>
            <person name="Birren B."/>
        </authorList>
    </citation>
    <scope>NUCLEOTIDE SEQUENCE [LARGE SCALE GENOMIC DNA]</scope>
    <source>
        <strain evidence="4 8">ACC19a</strain>
    </source>
</reference>
<dbReference type="CDD" id="cd02976">
    <property type="entry name" value="NrdH"/>
    <property type="match status" value="1"/>
</dbReference>
<dbReference type="EMBL" id="ALNK01000018">
    <property type="protein sequence ID" value="EJU22880.1"/>
    <property type="molecule type" value="Genomic_DNA"/>
</dbReference>
<dbReference type="EMBL" id="AFZE01000007">
    <property type="protein sequence ID" value="EHL15978.1"/>
    <property type="molecule type" value="Genomic_DNA"/>
</dbReference>
<dbReference type="InterPro" id="IPR002109">
    <property type="entry name" value="Glutaredoxin"/>
</dbReference>
<reference evidence="2 9" key="3">
    <citation type="submission" date="2012-05" db="EMBL/GenBank/DDBJ databases">
        <title>The Genome Sequence of Eubacteriaceae bacterium CM2.</title>
        <authorList>
            <consortium name="The Broad Institute Genome Sequencing Platform"/>
            <person name="Earl A."/>
            <person name="Ward D."/>
            <person name="Feldgarden M."/>
            <person name="Gevers D."/>
            <person name="Sizova M."/>
            <person name="Hazen A."/>
            <person name="Epstein S."/>
            <person name="Walker B."/>
            <person name="Young S.K."/>
            <person name="Zeng Q."/>
            <person name="Gargeya S."/>
            <person name="Fitzgerald M."/>
            <person name="Haas B."/>
            <person name="Abouelleil A."/>
            <person name="Alvarado L."/>
            <person name="Arachchi H.M."/>
            <person name="Berlin A."/>
            <person name="Chapman S.B."/>
            <person name="Goldberg J."/>
            <person name="Griggs A."/>
            <person name="Gujja S."/>
            <person name="Hansen M."/>
            <person name="Howarth C."/>
            <person name="Imamovic A."/>
            <person name="Larimer J."/>
            <person name="McCowen C."/>
            <person name="Montmayeur A."/>
            <person name="Murphy C."/>
            <person name="Neiman D."/>
            <person name="Pearson M."/>
            <person name="Priest M."/>
            <person name="Roberts A."/>
            <person name="Saif S."/>
            <person name="Shea T."/>
            <person name="Sisk P."/>
            <person name="Sykes S."/>
            <person name="Wortman J."/>
            <person name="Nusbaum C."/>
            <person name="Birren B."/>
        </authorList>
    </citation>
    <scope>NUCLEOTIDE SEQUENCE [LARGE SCALE GENOMIC DNA]</scope>
    <source>
        <strain evidence="2 9">CM2</strain>
    </source>
</reference>
<dbReference type="SUPFAM" id="SSF52833">
    <property type="entry name" value="Thioredoxin-like"/>
    <property type="match status" value="1"/>
</dbReference>
<dbReference type="InterPro" id="IPR036249">
    <property type="entry name" value="Thioredoxin-like_sf"/>
</dbReference>
<accession>G9XFS1</accession>
<sequence length="76" mass="8745">MENITVYTSTSCHYCHLLKDYLKEKNVAFDERNIDTDSDARAFLIKNRIMGVPAMYVGEQQIVGFDKEKIDEVLGL</sequence>
<reference evidence="3 6" key="2">
    <citation type="submission" date="2011-08" db="EMBL/GenBank/DDBJ databases">
        <title>The Genome Sequence of Eubacteriaceae bacterium CM5.</title>
        <authorList>
            <consortium name="The Broad Institute Genome Sequencing Platform"/>
            <person name="Earl A."/>
            <person name="Ward D."/>
            <person name="Feldgarden M."/>
            <person name="Gevers D."/>
            <person name="Sizova M."/>
            <person name="Hazen A."/>
            <person name="Epstein S."/>
            <person name="Young S.K."/>
            <person name="Zeng Q."/>
            <person name="Gargeya S."/>
            <person name="Fitzgerald M."/>
            <person name="Haas B."/>
            <person name="Abouelleil A."/>
            <person name="Alvarado L."/>
            <person name="Arachchi H.M."/>
            <person name="Berlin A."/>
            <person name="Brown A."/>
            <person name="Chapman S.B."/>
            <person name="Chen Z."/>
            <person name="Dunbar C."/>
            <person name="Freedman E."/>
            <person name="Gearin G."/>
            <person name="Gellesch M."/>
            <person name="Goldberg J."/>
            <person name="Griggs A."/>
            <person name="Gujja S."/>
            <person name="Heiman D."/>
            <person name="Howarth C."/>
            <person name="Larson L."/>
            <person name="Lui A."/>
            <person name="MacDonald P.J.P."/>
            <person name="Montmayeur A."/>
            <person name="Murphy C."/>
            <person name="Neiman D."/>
            <person name="Pearson M."/>
            <person name="Priest M."/>
            <person name="Roberts A."/>
            <person name="Saif S."/>
            <person name="Shea T."/>
            <person name="Shenoy N."/>
            <person name="Sisk P."/>
            <person name="Stolte C."/>
            <person name="Sykes S."/>
            <person name="Wortman J."/>
            <person name="Nusbaum C."/>
            <person name="Birren B."/>
        </authorList>
    </citation>
    <scope>NUCLEOTIDE SEQUENCE [LARGE SCALE GENOMIC DNA]</scope>
    <source>
        <strain evidence="3 6">CM5</strain>
    </source>
</reference>
<evidence type="ECO:0000313" key="7">
    <source>
        <dbReference type="Proteomes" id="UP000005244"/>
    </source>
</evidence>
<dbReference type="Gene3D" id="3.40.30.10">
    <property type="entry name" value="Glutaredoxin"/>
    <property type="match status" value="1"/>
</dbReference>
<dbReference type="GO" id="GO:0045454">
    <property type="term" value="P:cell redox homeostasis"/>
    <property type="evidence" value="ECO:0007669"/>
    <property type="project" value="TreeGrafter"/>
</dbReference>
<dbReference type="Pfam" id="PF00462">
    <property type="entry name" value="Glutaredoxin"/>
    <property type="match status" value="1"/>
</dbReference>
<evidence type="ECO:0000313" key="4">
    <source>
        <dbReference type="EMBL" id="EHL15978.1"/>
    </source>
</evidence>